<organism evidence="1 2">
    <name type="scientific">Dibothriocephalus latus</name>
    <name type="common">Fish tapeworm</name>
    <name type="synonym">Diphyllobothrium latum</name>
    <dbReference type="NCBI Taxonomy" id="60516"/>
    <lineage>
        <taxon>Eukaryota</taxon>
        <taxon>Metazoa</taxon>
        <taxon>Spiralia</taxon>
        <taxon>Lophotrochozoa</taxon>
        <taxon>Platyhelminthes</taxon>
        <taxon>Cestoda</taxon>
        <taxon>Eucestoda</taxon>
        <taxon>Diphyllobothriidea</taxon>
        <taxon>Diphyllobothriidae</taxon>
        <taxon>Dibothriocephalus</taxon>
    </lineage>
</organism>
<evidence type="ECO:0000313" key="1">
    <source>
        <dbReference type="EMBL" id="VDN28350.1"/>
    </source>
</evidence>
<proteinExistence type="predicted"/>
<dbReference type="Proteomes" id="UP000281553">
    <property type="component" value="Unassembled WGS sequence"/>
</dbReference>
<gene>
    <name evidence="1" type="ORF">DILT_LOCUS15166</name>
</gene>
<reference evidence="1 2" key="1">
    <citation type="submission" date="2018-11" db="EMBL/GenBank/DDBJ databases">
        <authorList>
            <consortium name="Pathogen Informatics"/>
        </authorList>
    </citation>
    <scope>NUCLEOTIDE SEQUENCE [LARGE SCALE GENOMIC DNA]</scope>
</reference>
<dbReference type="AlphaFoldDB" id="A0A3P7MP25"/>
<evidence type="ECO:0000313" key="2">
    <source>
        <dbReference type="Proteomes" id="UP000281553"/>
    </source>
</evidence>
<dbReference type="EMBL" id="UYRU01077660">
    <property type="protein sequence ID" value="VDN28350.1"/>
    <property type="molecule type" value="Genomic_DNA"/>
</dbReference>
<sequence>MALMPASEIQLTLLPSLVNLWQGKNWRVRLGVVQSVPCLFSKLVSHPSRPSSSCFLCLKQSFAFVLLHLACVAASKR</sequence>
<name>A0A3P7MP25_DIBLA</name>
<keyword evidence="2" id="KW-1185">Reference proteome</keyword>
<protein>
    <submittedName>
        <fullName evidence="1">Uncharacterized protein</fullName>
    </submittedName>
</protein>
<dbReference type="OrthoDB" id="6249293at2759"/>
<accession>A0A3P7MP25</accession>